<feature type="region of interest" description="Disordered" evidence="1">
    <location>
        <begin position="365"/>
        <end position="385"/>
    </location>
</feature>
<dbReference type="GO" id="GO:0070291">
    <property type="term" value="P:N-acylethanolamine metabolic process"/>
    <property type="evidence" value="ECO:0007669"/>
    <property type="project" value="TreeGrafter"/>
</dbReference>
<feature type="domain" description="Metallo-beta-lactamase" evidence="2">
    <location>
        <begin position="121"/>
        <end position="325"/>
    </location>
</feature>
<proteinExistence type="evidence at transcript level"/>
<dbReference type="SUPFAM" id="SSF56281">
    <property type="entry name" value="Metallo-hydrolase/oxidoreductase"/>
    <property type="match status" value="1"/>
</dbReference>
<protein>
    <submittedName>
        <fullName evidence="3">N-acyl-phosphatidylethanolamine-hydrolyzing phospholipase D</fullName>
    </submittedName>
</protein>
<dbReference type="GO" id="GO:0005737">
    <property type="term" value="C:cytoplasm"/>
    <property type="evidence" value="ECO:0007669"/>
    <property type="project" value="TreeGrafter"/>
</dbReference>
<dbReference type="PANTHER" id="PTHR15032">
    <property type="entry name" value="N-ACYL-PHOSPHATIDYLETHANOLAMINE-HYDROLYZING PHOSPHOLIPASE D"/>
    <property type="match status" value="1"/>
</dbReference>
<evidence type="ECO:0000259" key="2">
    <source>
        <dbReference type="Pfam" id="PF12706"/>
    </source>
</evidence>
<evidence type="ECO:0000313" key="3">
    <source>
        <dbReference type="EMBL" id="ADY42885.1"/>
    </source>
</evidence>
<name>F1KYD1_ASCSU</name>
<dbReference type="GO" id="GO:0070292">
    <property type="term" value="P:N-acylphosphatidylethanolamine metabolic process"/>
    <property type="evidence" value="ECO:0007669"/>
    <property type="project" value="TreeGrafter"/>
</dbReference>
<feature type="compositionally biased region" description="Low complexity" evidence="1">
    <location>
        <begin position="373"/>
        <end position="385"/>
    </location>
</feature>
<dbReference type="PANTHER" id="PTHR15032:SF4">
    <property type="entry name" value="N-ACYL-PHOSPHATIDYLETHANOLAMINE-HYDROLYZING PHOSPHOLIPASE D"/>
    <property type="match status" value="1"/>
</dbReference>
<accession>F1KYD1</accession>
<evidence type="ECO:0000256" key="1">
    <source>
        <dbReference type="SAM" id="MobiDB-lite"/>
    </source>
</evidence>
<sequence length="385" mass="43520">MKSFSAFTQLPQSSKELAPKKYLEEPVSGNQMAESEEFEKPRFDGCRFANPISFHGWTGVPGPIDCFKWKFIEDDFSQIPSDEVLNETLPIRKPNFHKASQLSLTWLGHATVLVRMGGVTFVTDPVWAKKASPISIMPGYRRYRPPPAAYEDLPELDFGLISHCHYDHLDATSVRALSSMFSRMLWFVPLGLGHWMVKNGVPASNVHEMNWGDHRTFDFNGNSCEIWCVPAQHWSQRTLFDRYKSLWSSWAVVGESRRFYFTGDTGYCEREFDKLGKKLGPFDLAAISIGCYAPVWFMKSQHISPAEAVKIHQKIAAKKSIGIHWGTYEMGGNESYLDPPRLLKEEVLKAGLNAADFTAIAHGETWTEEDSSSSETDTVSDLKSS</sequence>
<dbReference type="InterPro" id="IPR001279">
    <property type="entry name" value="Metallo-B-lactamas"/>
</dbReference>
<dbReference type="GO" id="GO:0070290">
    <property type="term" value="F:N-acylphosphatidylethanolamine-specific phospholipase D activity"/>
    <property type="evidence" value="ECO:0007669"/>
    <property type="project" value="TreeGrafter"/>
</dbReference>
<organism evidence="3">
    <name type="scientific">Ascaris suum</name>
    <name type="common">Pig roundworm</name>
    <name type="synonym">Ascaris lumbricoides</name>
    <dbReference type="NCBI Taxonomy" id="6253"/>
    <lineage>
        <taxon>Eukaryota</taxon>
        <taxon>Metazoa</taxon>
        <taxon>Ecdysozoa</taxon>
        <taxon>Nematoda</taxon>
        <taxon>Chromadorea</taxon>
        <taxon>Rhabditida</taxon>
        <taxon>Spirurina</taxon>
        <taxon>Ascaridomorpha</taxon>
        <taxon>Ascaridoidea</taxon>
        <taxon>Ascarididae</taxon>
        <taxon>Ascaris</taxon>
    </lineage>
</organism>
<reference evidence="3" key="1">
    <citation type="journal article" date="2011" name="Genome Res.">
        <title>Deep small RNA sequencing from the nematode Ascaris reveals conservation, functional diversification, and novel developmental profiles.</title>
        <authorList>
            <person name="Wang J."/>
            <person name="Czech B."/>
            <person name="Crunk A."/>
            <person name="Wallace A."/>
            <person name="Mitreva M."/>
            <person name="Hannon G.J."/>
            <person name="Davis R.E."/>
        </authorList>
    </citation>
    <scope>NUCLEOTIDE SEQUENCE</scope>
</reference>
<dbReference type="InterPro" id="IPR036866">
    <property type="entry name" value="RibonucZ/Hydroxyglut_hydro"/>
</dbReference>
<dbReference type="Gene3D" id="3.60.15.10">
    <property type="entry name" value="Ribonuclease Z/Hydroxyacylglutathione hydrolase-like"/>
    <property type="match status" value="1"/>
</dbReference>
<dbReference type="Pfam" id="PF12706">
    <property type="entry name" value="Lactamase_B_2"/>
    <property type="match status" value="1"/>
</dbReference>
<dbReference type="AlphaFoldDB" id="F1KYD1"/>
<dbReference type="EMBL" id="JI167985">
    <property type="protein sequence ID" value="ADY42885.1"/>
    <property type="molecule type" value="mRNA"/>
</dbReference>